<dbReference type="EMBL" id="CM004387">
    <property type="protein sequence ID" value="OAY59164.1"/>
    <property type="molecule type" value="Genomic_DNA"/>
</dbReference>
<organism evidence="1 2">
    <name type="scientific">Manihot esculenta</name>
    <name type="common">Cassava</name>
    <name type="synonym">Jatropha manihot</name>
    <dbReference type="NCBI Taxonomy" id="3983"/>
    <lineage>
        <taxon>Eukaryota</taxon>
        <taxon>Viridiplantae</taxon>
        <taxon>Streptophyta</taxon>
        <taxon>Embryophyta</taxon>
        <taxon>Tracheophyta</taxon>
        <taxon>Spermatophyta</taxon>
        <taxon>Magnoliopsida</taxon>
        <taxon>eudicotyledons</taxon>
        <taxon>Gunneridae</taxon>
        <taxon>Pentapetalae</taxon>
        <taxon>rosids</taxon>
        <taxon>fabids</taxon>
        <taxon>Malpighiales</taxon>
        <taxon>Euphorbiaceae</taxon>
        <taxon>Crotonoideae</taxon>
        <taxon>Manihoteae</taxon>
        <taxon>Manihot</taxon>
    </lineage>
</organism>
<dbReference type="OMA" id="SCREFSN"/>
<dbReference type="PANTHER" id="PTHR35485">
    <property type="entry name" value="OS01G0888900 PROTEIN"/>
    <property type="match status" value="1"/>
</dbReference>
<proteinExistence type="predicted"/>
<evidence type="ECO:0000313" key="1">
    <source>
        <dbReference type="EMBL" id="OAY59164.1"/>
    </source>
</evidence>
<sequence>MEGLIPLVYKALKKNKTRRQYECLSSGAALGYNPADFYINDAELNLIKTSSVSTENGNNAERKFHRRFYSVEDLSATAAAVAPSPPRKQLVRFRSHRRMFSCVTGG</sequence>
<dbReference type="Gramene" id="Manes.01G009800.1.v8.1">
    <property type="protein sequence ID" value="Manes.01G009800.1.v8.1.CDS.1"/>
    <property type="gene ID" value="Manes.01G009800.v8.1"/>
</dbReference>
<dbReference type="Proteomes" id="UP000091857">
    <property type="component" value="Chromosome 1"/>
</dbReference>
<protein>
    <submittedName>
        <fullName evidence="1">Uncharacterized protein</fullName>
    </submittedName>
</protein>
<dbReference type="STRING" id="3983.A0A2C9WH24"/>
<dbReference type="OrthoDB" id="650808at2759"/>
<evidence type="ECO:0000313" key="2">
    <source>
        <dbReference type="Proteomes" id="UP000091857"/>
    </source>
</evidence>
<dbReference type="PANTHER" id="PTHR35485:SF4">
    <property type="entry name" value="EXPRESSED PROTEIN"/>
    <property type="match status" value="1"/>
</dbReference>
<gene>
    <name evidence="1" type="ORF">MANES_01G009800v8</name>
</gene>
<name>A0A2C9WH24_MANES</name>
<keyword evidence="2" id="KW-1185">Reference proteome</keyword>
<reference evidence="2" key="1">
    <citation type="journal article" date="2016" name="Nat. Biotechnol.">
        <title>Sequencing wild and cultivated cassava and related species reveals extensive interspecific hybridization and genetic diversity.</title>
        <authorList>
            <person name="Bredeson J.V."/>
            <person name="Lyons J.B."/>
            <person name="Prochnik S.E."/>
            <person name="Wu G.A."/>
            <person name="Ha C.M."/>
            <person name="Edsinger-Gonzales E."/>
            <person name="Grimwood J."/>
            <person name="Schmutz J."/>
            <person name="Rabbi I.Y."/>
            <person name="Egesi C."/>
            <person name="Nauluvula P."/>
            <person name="Lebot V."/>
            <person name="Ndunguru J."/>
            <person name="Mkamilo G."/>
            <person name="Bart R.S."/>
            <person name="Setter T.L."/>
            <person name="Gleadow R.M."/>
            <person name="Kulakow P."/>
            <person name="Ferguson M.E."/>
            <person name="Rounsley S."/>
            <person name="Rokhsar D.S."/>
        </authorList>
    </citation>
    <scope>NUCLEOTIDE SEQUENCE [LARGE SCALE GENOMIC DNA]</scope>
    <source>
        <strain evidence="2">cv. AM560-2</strain>
    </source>
</reference>
<dbReference type="AlphaFoldDB" id="A0A2C9WH24"/>
<comment type="caution">
    <text evidence="1">The sequence shown here is derived from an EMBL/GenBank/DDBJ whole genome shotgun (WGS) entry which is preliminary data.</text>
</comment>
<accession>A0A2C9WH24</accession>